<name>A0A7X1NCK5_9BURK</name>
<protein>
    <submittedName>
        <fullName evidence="1">Uncharacterized protein</fullName>
    </submittedName>
</protein>
<dbReference type="AlphaFoldDB" id="A0A7X1NCK5"/>
<dbReference type="Proteomes" id="UP000484381">
    <property type="component" value="Unassembled WGS sequence"/>
</dbReference>
<reference evidence="1 2" key="1">
    <citation type="submission" date="2019-10" db="EMBL/GenBank/DDBJ databases">
        <title>Paraburkholderia sp. isolated from nodules of Mimosa pudica from Brazilian Atlantic Forest soils.</title>
        <authorList>
            <person name="Paulitsch F."/>
            <person name="Hungria M."/>
            <person name="Dall'Agnol R."/>
        </authorList>
    </citation>
    <scope>NUCLEOTIDE SEQUENCE [LARGE SCALE GENOMIC DNA]</scope>
    <source>
        <strain evidence="1 2">CNPSo 3157</strain>
    </source>
</reference>
<proteinExistence type="predicted"/>
<evidence type="ECO:0000313" key="1">
    <source>
        <dbReference type="EMBL" id="MPW19477.1"/>
    </source>
</evidence>
<accession>A0A7X1NCK5</accession>
<organism evidence="1 2">
    <name type="scientific">Paraburkholderia franconis</name>
    <dbReference type="NCBI Taxonomy" id="2654983"/>
    <lineage>
        <taxon>Bacteria</taxon>
        <taxon>Pseudomonadati</taxon>
        <taxon>Pseudomonadota</taxon>
        <taxon>Betaproteobacteria</taxon>
        <taxon>Burkholderiales</taxon>
        <taxon>Burkholderiaceae</taxon>
        <taxon>Paraburkholderia</taxon>
    </lineage>
</organism>
<comment type="caution">
    <text evidence="1">The sequence shown here is derived from an EMBL/GenBank/DDBJ whole genome shotgun (WGS) entry which is preliminary data.</text>
</comment>
<dbReference type="EMBL" id="WHNP01000020">
    <property type="protein sequence ID" value="MPW19477.1"/>
    <property type="molecule type" value="Genomic_DNA"/>
</dbReference>
<gene>
    <name evidence="1" type="ORF">GCT13_21875</name>
</gene>
<keyword evidence="2" id="KW-1185">Reference proteome</keyword>
<dbReference type="RefSeq" id="WP_152761531.1">
    <property type="nucleotide sequence ID" value="NZ_WHNP01000020.1"/>
</dbReference>
<sequence length="62" mass="6779">MRITSRSSSFAKACILAADYRVKLNAVLMTAKVPDASEFSVHPQQKQQQITDVALRRTGVGS</sequence>
<evidence type="ECO:0000313" key="2">
    <source>
        <dbReference type="Proteomes" id="UP000484381"/>
    </source>
</evidence>